<evidence type="ECO:0000259" key="2">
    <source>
        <dbReference type="PROSITE" id="PS50846"/>
    </source>
</evidence>
<dbReference type="Gene3D" id="3.30.70.100">
    <property type="match status" value="1"/>
</dbReference>
<keyword evidence="4" id="KW-1185">Reference proteome</keyword>
<evidence type="ECO:0000313" key="4">
    <source>
        <dbReference type="Proteomes" id="UP000184334"/>
    </source>
</evidence>
<sequence>MKKVIIIEGMTCDHCVMHVTKELEKISGLKILKVEIGKAIIEGENLDDNLIKEAVDEAGYEVKEIKENDDEEHHMEHNHNQHEKHHHGHHMEHKDHKDHKKNKGGCCH</sequence>
<name>A0A1M4YH91_MARH1</name>
<dbReference type="AlphaFoldDB" id="A0A1M4YH91"/>
<protein>
    <submittedName>
        <fullName evidence="3">Copper chaperone CopZ</fullName>
    </submittedName>
</protein>
<dbReference type="EMBL" id="FQUI01000031">
    <property type="protein sequence ID" value="SHF05147.1"/>
    <property type="molecule type" value="Genomic_DNA"/>
</dbReference>
<dbReference type="RefSeq" id="WP_072865356.1">
    <property type="nucleotide sequence ID" value="NZ_FQUI01000031.1"/>
</dbReference>
<gene>
    <name evidence="3" type="ORF">SAMN02745164_01674</name>
</gene>
<dbReference type="STRING" id="1122195.SAMN02745164_01674"/>
<dbReference type="Proteomes" id="UP000184334">
    <property type="component" value="Unassembled WGS sequence"/>
</dbReference>
<proteinExistence type="predicted"/>
<evidence type="ECO:0000313" key="3">
    <source>
        <dbReference type="EMBL" id="SHF05147.1"/>
    </source>
</evidence>
<dbReference type="GO" id="GO:0046872">
    <property type="term" value="F:metal ion binding"/>
    <property type="evidence" value="ECO:0007669"/>
    <property type="project" value="InterPro"/>
</dbReference>
<dbReference type="InterPro" id="IPR036163">
    <property type="entry name" value="HMA_dom_sf"/>
</dbReference>
<dbReference type="InterPro" id="IPR006121">
    <property type="entry name" value="HMA_dom"/>
</dbReference>
<organism evidence="3 4">
    <name type="scientific">Marinitoga hydrogenitolerans (strain DSM 16785 / JCM 12826 / AT1271)</name>
    <dbReference type="NCBI Taxonomy" id="1122195"/>
    <lineage>
        <taxon>Bacteria</taxon>
        <taxon>Thermotogati</taxon>
        <taxon>Thermotogota</taxon>
        <taxon>Thermotogae</taxon>
        <taxon>Petrotogales</taxon>
        <taxon>Petrotogaceae</taxon>
        <taxon>Marinitoga</taxon>
    </lineage>
</organism>
<comment type="caution">
    <text evidence="3">The sequence shown here is derived from an EMBL/GenBank/DDBJ whole genome shotgun (WGS) entry which is preliminary data.</text>
</comment>
<feature type="compositionally biased region" description="Basic residues" evidence="1">
    <location>
        <begin position="82"/>
        <end position="108"/>
    </location>
</feature>
<feature type="region of interest" description="Disordered" evidence="1">
    <location>
        <begin position="69"/>
        <end position="108"/>
    </location>
</feature>
<dbReference type="SUPFAM" id="SSF55008">
    <property type="entry name" value="HMA, heavy metal-associated domain"/>
    <property type="match status" value="1"/>
</dbReference>
<dbReference type="CDD" id="cd00371">
    <property type="entry name" value="HMA"/>
    <property type="match status" value="1"/>
</dbReference>
<reference evidence="3" key="1">
    <citation type="submission" date="2016-11" db="EMBL/GenBank/DDBJ databases">
        <authorList>
            <person name="Varghese N."/>
            <person name="Submissions S."/>
        </authorList>
    </citation>
    <scope>NUCLEOTIDE SEQUENCE [LARGE SCALE GENOMIC DNA]</scope>
    <source>
        <strain evidence="3">DSM 16785</strain>
    </source>
</reference>
<dbReference type="OrthoDB" id="9813965at2"/>
<feature type="domain" description="HMA" evidence="2">
    <location>
        <begin position="1"/>
        <end position="63"/>
    </location>
</feature>
<accession>A0A1M4YH91</accession>
<dbReference type="PROSITE" id="PS50846">
    <property type="entry name" value="HMA_2"/>
    <property type="match status" value="1"/>
</dbReference>
<feature type="compositionally biased region" description="Basic and acidic residues" evidence="1">
    <location>
        <begin position="69"/>
        <end position="81"/>
    </location>
</feature>
<dbReference type="Pfam" id="PF00403">
    <property type="entry name" value="HMA"/>
    <property type="match status" value="1"/>
</dbReference>
<evidence type="ECO:0000256" key="1">
    <source>
        <dbReference type="SAM" id="MobiDB-lite"/>
    </source>
</evidence>